<keyword evidence="3" id="KW-1185">Reference proteome</keyword>
<dbReference type="AlphaFoldDB" id="A0A0D7AGE1"/>
<feature type="region of interest" description="Disordered" evidence="1">
    <location>
        <begin position="327"/>
        <end position="357"/>
    </location>
</feature>
<feature type="compositionally biased region" description="Low complexity" evidence="1">
    <location>
        <begin position="403"/>
        <end position="420"/>
    </location>
</feature>
<dbReference type="Proteomes" id="UP000054144">
    <property type="component" value="Unassembled WGS sequence"/>
</dbReference>
<protein>
    <submittedName>
        <fullName evidence="2">Uncharacterized protein</fullName>
    </submittedName>
</protein>
<feature type="compositionally biased region" description="Polar residues" evidence="1">
    <location>
        <begin position="327"/>
        <end position="339"/>
    </location>
</feature>
<sequence>MSAPLIRSLFCKSARSGGLSPHLTHLLAYYKLSPGEIRCSNPVCTTVNAPRPSTDPFPCSSPTCGSTYRMSSIGAARYRQWMMTSEARRVEYEVVGLKIKTHAAALYLRANHRLCTETRCLHYNVAPMATGTHKCTGIVDGVACPGFFSAGPQTDEVYNAWARQYPSVFPQQPRNHSNSHRGRVNTHATAFCDARARKSSDSDKTLVSTIGSDATLASVAPGSVGYFEFPKTNSLLGDNDFVLLPKIGGPGVPFPAAGPFDQVVTEDSAFDRVIDEDATERLVSHFSPPTTPESAHFSLRNLRVRTLSGKAMMGKMGAAIRRPFRSKSSSNLLSDQRSIAPSVVSMDSKSKHGPRRRAISKPLVGVELATALDHSFAAAIRPPPVPRGQVPSFVNSDSRVLSSASTTSTTIPPVSSGVTSQPISESSKVNILPDPAALARRPVRPRAQSVHSGLIPTRQGAGVVSPVPPLPNVGGAAAASGTFHVPQPTVPVAQKI</sequence>
<gene>
    <name evidence="2" type="ORF">FISHEDRAFT_72135</name>
</gene>
<dbReference type="EMBL" id="KN881696">
    <property type="protein sequence ID" value="KIY49903.1"/>
    <property type="molecule type" value="Genomic_DNA"/>
</dbReference>
<name>A0A0D7AGE1_9AGAR</name>
<evidence type="ECO:0000313" key="3">
    <source>
        <dbReference type="Proteomes" id="UP000054144"/>
    </source>
</evidence>
<evidence type="ECO:0000256" key="1">
    <source>
        <dbReference type="SAM" id="MobiDB-lite"/>
    </source>
</evidence>
<accession>A0A0D7AGE1</accession>
<evidence type="ECO:0000313" key="2">
    <source>
        <dbReference type="EMBL" id="KIY49903.1"/>
    </source>
</evidence>
<organism evidence="2 3">
    <name type="scientific">Fistulina hepatica ATCC 64428</name>
    <dbReference type="NCBI Taxonomy" id="1128425"/>
    <lineage>
        <taxon>Eukaryota</taxon>
        <taxon>Fungi</taxon>
        <taxon>Dikarya</taxon>
        <taxon>Basidiomycota</taxon>
        <taxon>Agaricomycotina</taxon>
        <taxon>Agaricomycetes</taxon>
        <taxon>Agaricomycetidae</taxon>
        <taxon>Agaricales</taxon>
        <taxon>Fistulinaceae</taxon>
        <taxon>Fistulina</taxon>
    </lineage>
</organism>
<reference evidence="2 3" key="1">
    <citation type="journal article" date="2015" name="Fungal Genet. Biol.">
        <title>Evolution of novel wood decay mechanisms in Agaricales revealed by the genome sequences of Fistulina hepatica and Cylindrobasidium torrendii.</title>
        <authorList>
            <person name="Floudas D."/>
            <person name="Held B.W."/>
            <person name="Riley R."/>
            <person name="Nagy L.G."/>
            <person name="Koehler G."/>
            <person name="Ransdell A.S."/>
            <person name="Younus H."/>
            <person name="Chow J."/>
            <person name="Chiniquy J."/>
            <person name="Lipzen A."/>
            <person name="Tritt A."/>
            <person name="Sun H."/>
            <person name="Haridas S."/>
            <person name="LaButti K."/>
            <person name="Ohm R.A."/>
            <person name="Kues U."/>
            <person name="Blanchette R.A."/>
            <person name="Grigoriev I.V."/>
            <person name="Minto R.E."/>
            <person name="Hibbett D.S."/>
        </authorList>
    </citation>
    <scope>NUCLEOTIDE SEQUENCE [LARGE SCALE GENOMIC DNA]</scope>
    <source>
        <strain evidence="2 3">ATCC 64428</strain>
    </source>
</reference>
<proteinExistence type="predicted"/>
<feature type="region of interest" description="Disordered" evidence="1">
    <location>
        <begin position="403"/>
        <end position="427"/>
    </location>
</feature>